<evidence type="ECO:0000256" key="5">
    <source>
        <dbReference type="ARBA" id="ARBA00022921"/>
    </source>
</evidence>
<evidence type="ECO:0000256" key="4">
    <source>
        <dbReference type="ARBA" id="ARBA00022844"/>
    </source>
</evidence>
<keyword evidence="6" id="KW-0231">Viral genome packaging</keyword>
<evidence type="ECO:0000313" key="7">
    <source>
        <dbReference type="EMBL" id="APZ76293.1"/>
    </source>
</evidence>
<gene>
    <name evidence="7" type="primary">ORF78</name>
    <name evidence="7" type="ORF">MRV_0082</name>
</gene>
<evidence type="ECO:0000313" key="8">
    <source>
        <dbReference type="Proteomes" id="UP000202182"/>
    </source>
</evidence>
<dbReference type="EMBL" id="KY355735">
    <property type="protein sequence ID" value="APZ76293.1"/>
    <property type="molecule type" value="Genomic_DNA"/>
</dbReference>
<evidence type="ECO:0000256" key="6">
    <source>
        <dbReference type="ARBA" id="ARBA00023219"/>
    </source>
</evidence>
<dbReference type="KEGG" id="vg:30999419"/>
<sequence length="430" mass="51138">MNIHLLNDALCEYRDKKTIPIHFFIKYQHIPKEPIHDIYYQNVKYDSGIKYDDWKKISYHKMSSEIKLSTYFKDLKTDLCPGIIFSVDFNLDDYTDSYYLFIKFDYGNYEYREMYFTWRNIMNTRPKVQKIVENQQVEKFFDLSMDFISDTTIDHAQQNLNSGPLEPPSTIRGYKLQLNDKTPPLPDTDETNKKINKSKSELWYSQNIQIENVRCRDKIYEICVMWYELSFYKDTIIEQKKLPMSVSLNVINFITKPRYYLIDLSKRVFDLLIDAINKKKGRINQKFLVNVRNDYSVKDITSIIFVAKGLWFLKLNMKTCIIKAIISHLSKNGKGEPLNSDRYWGDLIDCKNQIVSFGKSVQLHTDPETGLYISDVENQTPWEIYQDCSILYMNEELTLHWIIPGGFCVSTKFELNDADLEIYRWKFSHY</sequence>
<reference evidence="7" key="1">
    <citation type="submission" date="2016-12" db="EMBL/GenBank/DDBJ databases">
        <title>A murine herpesvirus closely related to ubiquitous human herpesviruses causes T-cell depletion.</title>
        <authorList>
            <person name="Patel S.J."/>
            <person name="Zhao G."/>
            <person name="Penna V.R."/>
            <person name="Park E."/>
            <person name="Lauron E.J."/>
            <person name="Harvey I.B."/>
            <person name="Beatty W.L."/>
            <person name="Plougastel-Douglas B."/>
            <person name="Poursine-Laurent J."/>
            <person name="Fremont D.H."/>
            <person name="Wang D."/>
            <person name="Yokoyama W.M."/>
        </authorList>
    </citation>
    <scope>NUCLEOTIDE SEQUENCE [LARGE SCALE GENOMIC DNA]</scope>
    <source>
        <strain evidence="7">YOK1</strain>
    </source>
</reference>
<accession>A0A1P8VIW2</accession>
<dbReference type="Proteomes" id="UP000202182">
    <property type="component" value="Segment"/>
</dbReference>
<keyword evidence="4" id="KW-0946">Virion</keyword>
<organism evidence="7">
    <name type="scientific">Murid betaherpesvirus 3</name>
    <dbReference type="NCBI Taxonomy" id="2560603"/>
    <lineage>
        <taxon>Viruses</taxon>
        <taxon>Duplodnaviria</taxon>
        <taxon>Heunggongvirae</taxon>
        <taxon>Peploviricota</taxon>
        <taxon>Herviviricetes</taxon>
        <taxon>Herpesvirales</taxon>
        <taxon>Orthoherpesviridae</taxon>
        <taxon>Betaherpesvirinae</taxon>
        <taxon>Roseolovirus</taxon>
        <taxon>Roseolovirus muridbeta3</taxon>
    </lineage>
</organism>
<dbReference type="Pfam" id="PF04559">
    <property type="entry name" value="Herpes_UL17"/>
    <property type="match status" value="1"/>
</dbReference>
<keyword evidence="5" id="KW-0426">Late protein</keyword>
<keyword evidence="2" id="KW-1048">Host nucleus</keyword>
<dbReference type="GO" id="GO:0051276">
    <property type="term" value="P:chromosome organization"/>
    <property type="evidence" value="ECO:0007669"/>
    <property type="project" value="InterPro"/>
</dbReference>
<name>A0A1P8VIW2_9BETA</name>
<keyword evidence="3" id="KW-1188">Viral release from host cell</keyword>
<dbReference type="OrthoDB" id="8171at10239"/>
<dbReference type="InterPro" id="IPR007640">
    <property type="entry name" value="UL17-like"/>
</dbReference>
<evidence type="ECO:0000256" key="2">
    <source>
        <dbReference type="ARBA" id="ARBA00022562"/>
    </source>
</evidence>
<protein>
    <submittedName>
        <fullName evidence="7">DNA packaging tegument protein</fullName>
    </submittedName>
</protein>
<evidence type="ECO:0000256" key="3">
    <source>
        <dbReference type="ARBA" id="ARBA00022612"/>
    </source>
</evidence>
<keyword evidence="8" id="KW-1185">Reference proteome</keyword>
<dbReference type="GO" id="GO:0019028">
    <property type="term" value="C:viral capsid"/>
    <property type="evidence" value="ECO:0007669"/>
    <property type="project" value="UniProtKB-KW"/>
</dbReference>
<proteinExistence type="predicted"/>
<evidence type="ECO:0000256" key="1">
    <source>
        <dbReference type="ARBA" id="ARBA00022561"/>
    </source>
</evidence>
<keyword evidence="1" id="KW-0167">Capsid protein</keyword>